<dbReference type="AlphaFoldDB" id="A0A174DM76"/>
<dbReference type="EMBL" id="CYZT01000064">
    <property type="protein sequence ID" value="CUO26603.1"/>
    <property type="molecule type" value="Genomic_DNA"/>
</dbReference>
<dbReference type="Proteomes" id="UP000095746">
    <property type="component" value="Unassembled WGS sequence"/>
</dbReference>
<evidence type="ECO:0000313" key="2">
    <source>
        <dbReference type="EMBL" id="CUO26603.1"/>
    </source>
</evidence>
<proteinExistence type="predicted"/>
<protein>
    <submittedName>
        <fullName evidence="2">Uncharacterized protein</fullName>
    </submittedName>
</protein>
<reference evidence="2 3" key="1">
    <citation type="submission" date="2015-09" db="EMBL/GenBank/DDBJ databases">
        <authorList>
            <consortium name="Pathogen Informatics"/>
        </authorList>
    </citation>
    <scope>NUCLEOTIDE SEQUENCE [LARGE SCALE GENOMIC DNA]</scope>
    <source>
        <strain evidence="2 3">2789STDY5608854</strain>
    </source>
</reference>
<accession>A0A174DM76</accession>
<sequence>MGAGPFQHRPAQGGVGPGVEVDLAVQAGEDAVLVAAQGEGALHIVALGVEVDGLLPGELCLHGPVHPEGGQHRQVLHRHVLLAAEAAPHQLVLHHDALGLPPQHDGDLLAGVVHPLVGGIDLHPVLVGEGHGALRLQEGVLGEGGAVGLGHHVLGLGQGGPGVAPGDVALLAQVAAGVEDGGVRRPSLLDGAHRLQGLIVHLHQLLGLLEHGLIFRHHQADGVPHAAGDVPLGDHHVPVLLEVAHLVVGHVVGGEDGQHPRQSQSGGGVDVQHPGSGVLGADGGGVRHAVQVQIVAVLPPAQHLVAHVGAEGPRPHAVVLPLLQGGIDGRLPAEDGPGQGNALDDFLVAGAAAHVAPDGLFDLRLGGVGVLIQQGLARDYHAGDAEAALNRAHRAEGVDEGLPLGLREALHRHDLLARGPLGGQDAGFDGLAVHQDGAGAAGALAAPVLHRGQAQLVPQVAQQRLLLLRGAGDAVDHKGITLTHGRFLIS</sequence>
<feature type="region of interest" description="Disordered" evidence="1">
    <location>
        <begin position="253"/>
        <end position="282"/>
    </location>
</feature>
<name>A0A174DM76_FLAPL</name>
<organism evidence="2 3">
    <name type="scientific">Flavonifractor plautii</name>
    <name type="common">Fusobacterium plautii</name>
    <dbReference type="NCBI Taxonomy" id="292800"/>
    <lineage>
        <taxon>Bacteria</taxon>
        <taxon>Bacillati</taxon>
        <taxon>Bacillota</taxon>
        <taxon>Clostridia</taxon>
        <taxon>Eubacteriales</taxon>
        <taxon>Oscillospiraceae</taxon>
        <taxon>Flavonifractor</taxon>
    </lineage>
</organism>
<evidence type="ECO:0000313" key="3">
    <source>
        <dbReference type="Proteomes" id="UP000095746"/>
    </source>
</evidence>
<gene>
    <name evidence="2" type="ORF">ERS852411_01247</name>
</gene>
<evidence type="ECO:0000256" key="1">
    <source>
        <dbReference type="SAM" id="MobiDB-lite"/>
    </source>
</evidence>